<accession>A0A1R0KDD0</accession>
<evidence type="ECO:0000313" key="2">
    <source>
        <dbReference type="EMBL" id="OLZ42826.1"/>
    </source>
</evidence>
<protein>
    <recommendedName>
        <fullName evidence="4">Peptidase inhibitor family I36</fullName>
    </recommendedName>
</protein>
<reference evidence="2 3" key="1">
    <citation type="submission" date="2016-01" db="EMBL/GenBank/DDBJ databases">
        <title>Amycolatopsis coloradensis genome sequencing and assembly.</title>
        <authorList>
            <person name="Mayilraj S."/>
        </authorList>
    </citation>
    <scope>NUCLEOTIDE SEQUENCE [LARGE SCALE GENOMIC DNA]</scope>
    <source>
        <strain evidence="2 3">DSM 44225</strain>
    </source>
</reference>
<dbReference type="STRING" id="76021.BS329_41500"/>
<proteinExistence type="predicted"/>
<dbReference type="EMBL" id="MQUQ01000049">
    <property type="protein sequence ID" value="OLZ42826.1"/>
    <property type="molecule type" value="Genomic_DNA"/>
</dbReference>
<organism evidence="2 3">
    <name type="scientific">Amycolatopsis coloradensis</name>
    <dbReference type="NCBI Taxonomy" id="76021"/>
    <lineage>
        <taxon>Bacteria</taxon>
        <taxon>Bacillati</taxon>
        <taxon>Actinomycetota</taxon>
        <taxon>Actinomycetes</taxon>
        <taxon>Pseudonocardiales</taxon>
        <taxon>Pseudonocardiaceae</taxon>
        <taxon>Amycolatopsis</taxon>
    </lineage>
</organism>
<keyword evidence="3" id="KW-1185">Reference proteome</keyword>
<comment type="caution">
    <text evidence="2">The sequence shown here is derived from an EMBL/GenBank/DDBJ whole genome shotgun (WGS) entry which is preliminary data.</text>
</comment>
<evidence type="ECO:0000256" key="1">
    <source>
        <dbReference type="SAM" id="SignalP"/>
    </source>
</evidence>
<feature type="chain" id="PRO_5012954963" description="Peptidase inhibitor family I36" evidence="1">
    <location>
        <begin position="21"/>
        <end position="112"/>
    </location>
</feature>
<evidence type="ECO:0008006" key="4">
    <source>
        <dbReference type="Google" id="ProtNLM"/>
    </source>
</evidence>
<feature type="signal peptide" evidence="1">
    <location>
        <begin position="1"/>
        <end position="20"/>
    </location>
</feature>
<dbReference type="Proteomes" id="UP000187486">
    <property type="component" value="Unassembled WGS sequence"/>
</dbReference>
<name>A0A1R0KDD0_9PSEU</name>
<sequence length="112" mass="12500">MFVMLLGTASLVAAPSTANADASCPYLRLCIWDGFNYNGAKEYLFECKLINIGEFGWSDRTKSFKNNQSPGTVATFFNWDGQKWVYLDRSVAPGFIPVVNFPIRTTDAIQVC</sequence>
<keyword evidence="1" id="KW-0732">Signal</keyword>
<dbReference type="AlphaFoldDB" id="A0A1R0KDD0"/>
<evidence type="ECO:0000313" key="3">
    <source>
        <dbReference type="Proteomes" id="UP000187486"/>
    </source>
</evidence>
<gene>
    <name evidence="2" type="ORF">BS329_41500</name>
</gene>